<dbReference type="AlphaFoldDB" id="A0A5B8FXC4"/>
<protein>
    <recommendedName>
        <fullName evidence="4">Chloramphenicol acetyltransferase</fullName>
    </recommendedName>
</protein>
<comment type="similarity">
    <text evidence="1">Belongs to the transferase hexapeptide repeat family.</text>
</comment>
<evidence type="ECO:0008006" key="4">
    <source>
        <dbReference type="Google" id="ProtNLM"/>
    </source>
</evidence>
<evidence type="ECO:0000256" key="1">
    <source>
        <dbReference type="ARBA" id="ARBA00007274"/>
    </source>
</evidence>
<dbReference type="InterPro" id="IPR017694">
    <property type="entry name" value="Phosphonate_tfrase_rpt"/>
</dbReference>
<dbReference type="InterPro" id="IPR011004">
    <property type="entry name" value="Trimer_LpxA-like_sf"/>
</dbReference>
<keyword evidence="3" id="KW-1185">Reference proteome</keyword>
<dbReference type="Gene3D" id="2.160.10.10">
    <property type="entry name" value="Hexapeptide repeat proteins"/>
    <property type="match status" value="1"/>
</dbReference>
<name>A0A5B8FXC4_9RHOB</name>
<evidence type="ECO:0000313" key="3">
    <source>
        <dbReference type="Proteomes" id="UP000305888"/>
    </source>
</evidence>
<dbReference type="RefSeq" id="WP_138572087.1">
    <property type="nucleotide sequence ID" value="NZ_CP040818.1"/>
</dbReference>
<dbReference type="NCBIfam" id="TIGR03308">
    <property type="entry name" value="phn_thr-fam"/>
    <property type="match status" value="1"/>
</dbReference>
<dbReference type="CDD" id="cd03349">
    <property type="entry name" value="LbH_XAT"/>
    <property type="match status" value="1"/>
</dbReference>
<dbReference type="SUPFAM" id="SSF51161">
    <property type="entry name" value="Trimeric LpxA-like enzymes"/>
    <property type="match status" value="1"/>
</dbReference>
<evidence type="ECO:0000313" key="2">
    <source>
        <dbReference type="EMBL" id="QDL91860.1"/>
    </source>
</evidence>
<dbReference type="Proteomes" id="UP000305888">
    <property type="component" value="Chromosome"/>
</dbReference>
<dbReference type="OrthoDB" id="9815592at2"/>
<dbReference type="KEGG" id="ppru:FDP22_08775"/>
<accession>A0A5B8FXC4</accession>
<dbReference type="InterPro" id="IPR050179">
    <property type="entry name" value="Trans_hexapeptide_repeat"/>
</dbReference>
<dbReference type="EMBL" id="CP040818">
    <property type="protein sequence ID" value="QDL91860.1"/>
    <property type="molecule type" value="Genomic_DNA"/>
</dbReference>
<proteinExistence type="inferred from homology"/>
<dbReference type="PANTHER" id="PTHR43300">
    <property type="entry name" value="ACETYLTRANSFERASE"/>
    <property type="match status" value="1"/>
</dbReference>
<organism evidence="2 3">
    <name type="scientific">Paroceanicella profunda</name>
    <dbReference type="NCBI Taxonomy" id="2579971"/>
    <lineage>
        <taxon>Bacteria</taxon>
        <taxon>Pseudomonadati</taxon>
        <taxon>Pseudomonadota</taxon>
        <taxon>Alphaproteobacteria</taxon>
        <taxon>Rhodobacterales</taxon>
        <taxon>Paracoccaceae</taxon>
        <taxon>Paroceanicella</taxon>
    </lineage>
</organism>
<sequence length="204" mass="22559">MKKLSEAPTIHPGAQVSGGHLGRWTEVGEGARLLDSTLGDYSYCERFSDIAYADIGRFANIAAYVRIGPTNHPMWRASLHHFMYRAAAYWDDAEDEAEFFEWRRAQGPKIGHDTWFGHQSIVLPGVTVGTGAVVGAGAVVSKDVAPYEVVAGVPAKPIKRRFPPEISERLLALAWWDWDHAALRAALEDFRTLSVEAFLEKHGG</sequence>
<dbReference type="PANTHER" id="PTHR43300:SF11">
    <property type="entry name" value="ACETYLTRANSFERASE RV3034C-RELATED"/>
    <property type="match status" value="1"/>
</dbReference>
<gene>
    <name evidence="2" type="ORF">FDP22_08775</name>
</gene>
<dbReference type="InterPro" id="IPR001451">
    <property type="entry name" value="Hexapep"/>
</dbReference>
<dbReference type="Pfam" id="PF00132">
    <property type="entry name" value="Hexapep"/>
    <property type="match status" value="1"/>
</dbReference>
<reference evidence="2 3" key="1">
    <citation type="submission" date="2019-06" db="EMBL/GenBank/DDBJ databases">
        <title>Genome sequence of Rhodobacteraceae bacterium D4M1.</title>
        <authorList>
            <person name="Cao J."/>
        </authorList>
    </citation>
    <scope>NUCLEOTIDE SEQUENCE [LARGE SCALE GENOMIC DNA]</scope>
    <source>
        <strain evidence="2 3">D4M1</strain>
    </source>
</reference>